<dbReference type="OrthoDB" id="4408936at2"/>
<reference evidence="3 6" key="2">
    <citation type="submission" date="2020-07" db="EMBL/GenBank/DDBJ databases">
        <authorList>
            <person name="Khare M."/>
        </authorList>
    </citation>
    <scope>NUCLEOTIDE SEQUENCE [LARGE SCALE GENOMIC DNA]</scope>
    <source>
        <strain evidence="3 6">P8776</strain>
    </source>
</reference>
<protein>
    <submittedName>
        <fullName evidence="4">YdcF family protein</fullName>
    </submittedName>
</protein>
<evidence type="ECO:0000313" key="5">
    <source>
        <dbReference type="Proteomes" id="UP000336646"/>
    </source>
</evidence>
<evidence type="ECO:0000313" key="6">
    <source>
        <dbReference type="Proteomes" id="UP000580709"/>
    </source>
</evidence>
<dbReference type="Proteomes" id="UP000336646">
    <property type="component" value="Unassembled WGS sequence"/>
</dbReference>
<dbReference type="RefSeq" id="WP_136651284.1">
    <property type="nucleotide sequence ID" value="NZ_JALXVI010000022.1"/>
</dbReference>
<gene>
    <name evidence="4" type="ORF">EKI59_08965</name>
    <name evidence="3" type="ORF">H0H28_09525</name>
</gene>
<dbReference type="GO" id="GO:0000270">
    <property type="term" value="P:peptidoglycan metabolic process"/>
    <property type="evidence" value="ECO:0007669"/>
    <property type="project" value="TreeGrafter"/>
</dbReference>
<dbReference type="CDD" id="cd06259">
    <property type="entry name" value="YdcF-like"/>
    <property type="match status" value="1"/>
</dbReference>
<keyword evidence="1" id="KW-0732">Signal</keyword>
<sequence>MRRTIAAALAAACVATLAPANAQAAGLNDLATGLKASPLGVAAAHAVLFDSRVPIVVLGARLNPDCSAPAVLDDRLATARGVALLHPANPIVVTGGHTQPGCQAEAEYMRDFLVRTLVDPARIHVDTTAYSTVGNAQATADSAGSSGNVMPVGVLVTSPNHIPRAIDTYTNASGNALWLAVPSTVN</sequence>
<evidence type="ECO:0000313" key="4">
    <source>
        <dbReference type="EMBL" id="TVS27426.1"/>
    </source>
</evidence>
<keyword evidence="6" id="KW-1185">Reference proteome</keyword>
<feature type="signal peptide" evidence="1">
    <location>
        <begin position="1"/>
        <end position="24"/>
    </location>
</feature>
<dbReference type="PANTHER" id="PTHR30336:SF4">
    <property type="entry name" value="ENVELOPE BIOGENESIS FACTOR ELYC"/>
    <property type="match status" value="1"/>
</dbReference>
<dbReference type="Pfam" id="PF02698">
    <property type="entry name" value="DUF218"/>
    <property type="match status" value="1"/>
</dbReference>
<dbReference type="PANTHER" id="PTHR30336">
    <property type="entry name" value="INNER MEMBRANE PROTEIN, PROBABLE PERMEASE"/>
    <property type="match status" value="1"/>
</dbReference>
<feature type="chain" id="PRO_5044630536" evidence="1">
    <location>
        <begin position="25"/>
        <end position="186"/>
    </location>
</feature>
<evidence type="ECO:0000313" key="3">
    <source>
        <dbReference type="EMBL" id="MBA4505552.1"/>
    </source>
</evidence>
<dbReference type="InterPro" id="IPR014729">
    <property type="entry name" value="Rossmann-like_a/b/a_fold"/>
</dbReference>
<evidence type="ECO:0000256" key="1">
    <source>
        <dbReference type="SAM" id="SignalP"/>
    </source>
</evidence>
<dbReference type="Gene3D" id="3.40.50.620">
    <property type="entry name" value="HUPs"/>
    <property type="match status" value="1"/>
</dbReference>
<dbReference type="EMBL" id="RXIR01000020">
    <property type="protein sequence ID" value="TVS27426.1"/>
    <property type="molecule type" value="Genomic_DNA"/>
</dbReference>
<accession>A0A6C1TVL8</accession>
<dbReference type="AlphaFoldDB" id="A0A6C1TVL8"/>
<dbReference type="InterPro" id="IPR051599">
    <property type="entry name" value="Cell_Envelope_Assoc"/>
</dbReference>
<evidence type="ECO:0000259" key="2">
    <source>
        <dbReference type="Pfam" id="PF02698"/>
    </source>
</evidence>
<name>A0A6C1TVL8_9CORY</name>
<dbReference type="GO" id="GO:0005886">
    <property type="term" value="C:plasma membrane"/>
    <property type="evidence" value="ECO:0007669"/>
    <property type="project" value="TreeGrafter"/>
</dbReference>
<feature type="domain" description="DUF218" evidence="2">
    <location>
        <begin position="55"/>
        <end position="173"/>
    </location>
</feature>
<comment type="caution">
    <text evidence="4">The sequence shown here is derived from an EMBL/GenBank/DDBJ whole genome shotgun (WGS) entry which is preliminary data.</text>
</comment>
<proteinExistence type="predicted"/>
<reference evidence="4 5" key="1">
    <citation type="submission" date="2018-12" db="EMBL/GenBank/DDBJ databases">
        <title>Corynebacterium sanguinis sp. nov., a clinically-associated and environmental corynebacterium.</title>
        <authorList>
            <person name="Gonzales-Siles L."/>
            <person name="Jaen-Luchoro D."/>
            <person name="Cardew S."/>
            <person name="Inganas E."/>
            <person name="Ohlen M."/>
            <person name="Jensie-Markopolous S."/>
            <person name="Pinyeiro-Iglesias B."/>
            <person name="Molin K."/>
            <person name="Skovbjerg S."/>
            <person name="Svensson-Stadler L."/>
            <person name="Funke G."/>
            <person name="Moore E.R.B."/>
        </authorList>
    </citation>
    <scope>NUCLEOTIDE SEQUENCE [LARGE SCALE GENOMIC DNA]</scope>
    <source>
        <strain evidence="4 5">58734</strain>
    </source>
</reference>
<dbReference type="InterPro" id="IPR003848">
    <property type="entry name" value="DUF218"/>
</dbReference>
<dbReference type="GO" id="GO:0043164">
    <property type="term" value="P:Gram-negative-bacterium-type cell wall biogenesis"/>
    <property type="evidence" value="ECO:0007669"/>
    <property type="project" value="TreeGrafter"/>
</dbReference>
<dbReference type="Proteomes" id="UP000580709">
    <property type="component" value="Unassembled WGS sequence"/>
</dbReference>
<organism evidence="4 5">
    <name type="scientific">Corynebacterium sanguinis</name>
    <dbReference type="NCBI Taxonomy" id="2594913"/>
    <lineage>
        <taxon>Bacteria</taxon>
        <taxon>Bacillati</taxon>
        <taxon>Actinomycetota</taxon>
        <taxon>Actinomycetes</taxon>
        <taxon>Mycobacteriales</taxon>
        <taxon>Corynebacteriaceae</taxon>
        <taxon>Corynebacterium</taxon>
    </lineage>
</organism>
<dbReference type="EMBL" id="JACEOR010000408">
    <property type="protein sequence ID" value="MBA4505552.1"/>
    <property type="molecule type" value="Genomic_DNA"/>
</dbReference>